<evidence type="ECO:0000256" key="3">
    <source>
        <dbReference type="ARBA" id="ARBA00023002"/>
    </source>
</evidence>
<evidence type="ECO:0000313" key="7">
    <source>
        <dbReference type="Proteomes" id="UP000032305"/>
    </source>
</evidence>
<organism evidence="6 7">
    <name type="scientific">Sphingomonas parapaucimobilis NBRC 15100</name>
    <dbReference type="NCBI Taxonomy" id="1219049"/>
    <lineage>
        <taxon>Bacteria</taxon>
        <taxon>Pseudomonadati</taxon>
        <taxon>Pseudomonadota</taxon>
        <taxon>Alphaproteobacteria</taxon>
        <taxon>Sphingomonadales</taxon>
        <taxon>Sphingomonadaceae</taxon>
        <taxon>Sphingomonas</taxon>
    </lineage>
</organism>
<evidence type="ECO:0000256" key="4">
    <source>
        <dbReference type="PIRSR" id="PIRSR601613-1"/>
    </source>
</evidence>
<comment type="cofactor">
    <cofactor evidence="1">
        <name>FAD</name>
        <dbReference type="ChEBI" id="CHEBI:57692"/>
    </cofactor>
</comment>
<dbReference type="InterPro" id="IPR036188">
    <property type="entry name" value="FAD/NAD-bd_sf"/>
</dbReference>
<keyword evidence="7" id="KW-1185">Reference proteome</keyword>
<dbReference type="InterPro" id="IPR001613">
    <property type="entry name" value="Flavin_amine_oxidase"/>
</dbReference>
<keyword evidence="3" id="KW-0560">Oxidoreductase</keyword>
<name>A0A0A1WD29_9SPHN</name>
<accession>A0A0A1WD29</accession>
<gene>
    <name evidence="6" type="ORF">SP5_099_00440</name>
</gene>
<dbReference type="PANTHER" id="PTHR43563">
    <property type="entry name" value="AMINE OXIDASE"/>
    <property type="match status" value="1"/>
</dbReference>
<evidence type="ECO:0000313" key="6">
    <source>
        <dbReference type="EMBL" id="GAM02829.1"/>
    </source>
</evidence>
<evidence type="ECO:0000256" key="1">
    <source>
        <dbReference type="ARBA" id="ARBA00001974"/>
    </source>
</evidence>
<dbReference type="EMBL" id="BBPI01000099">
    <property type="protein sequence ID" value="GAM02829.1"/>
    <property type="molecule type" value="Genomic_DNA"/>
</dbReference>
<dbReference type="OrthoDB" id="337830at2"/>
<dbReference type="Proteomes" id="UP000032305">
    <property type="component" value="Unassembled WGS sequence"/>
</dbReference>
<evidence type="ECO:0000256" key="2">
    <source>
        <dbReference type="ARBA" id="ARBA00005995"/>
    </source>
</evidence>
<dbReference type="Gene3D" id="3.90.660.10">
    <property type="match status" value="1"/>
</dbReference>
<feature type="binding site" evidence="4">
    <location>
        <position position="340"/>
    </location>
    <ligand>
        <name>substrate</name>
    </ligand>
</feature>
<dbReference type="SUPFAM" id="SSF54373">
    <property type="entry name" value="FAD-linked reductases, C-terminal domain"/>
    <property type="match status" value="1"/>
</dbReference>
<dbReference type="Pfam" id="PF01593">
    <property type="entry name" value="Amino_oxidase"/>
    <property type="match status" value="1"/>
</dbReference>
<evidence type="ECO:0000259" key="5">
    <source>
        <dbReference type="Pfam" id="PF01593"/>
    </source>
</evidence>
<dbReference type="AlphaFoldDB" id="A0A0A1WD29"/>
<dbReference type="PRINTS" id="PR00757">
    <property type="entry name" value="AMINEOXDASEF"/>
</dbReference>
<dbReference type="RefSeq" id="WP_042491102.1">
    <property type="nucleotide sequence ID" value="NZ_BBPI01000099.1"/>
</dbReference>
<dbReference type="Gene3D" id="3.50.50.60">
    <property type="entry name" value="FAD/NAD(P)-binding domain"/>
    <property type="match status" value="1"/>
</dbReference>
<comment type="caution">
    <text evidence="6">The sequence shown here is derived from an EMBL/GenBank/DDBJ whole genome shotgun (WGS) entry which is preliminary data.</text>
</comment>
<dbReference type="GO" id="GO:0016491">
    <property type="term" value="F:oxidoreductase activity"/>
    <property type="evidence" value="ECO:0007669"/>
    <property type="project" value="UniProtKB-KW"/>
</dbReference>
<proteinExistence type="inferred from homology"/>
<dbReference type="Gene3D" id="1.10.405.10">
    <property type="entry name" value="Guanine Nucleotide Dissociation Inhibitor, domain 1"/>
    <property type="match status" value="1"/>
</dbReference>
<protein>
    <submittedName>
        <fullName evidence="6">Putative flavin-containing amine oxidase</fullName>
    </submittedName>
</protein>
<dbReference type="SUPFAM" id="SSF51905">
    <property type="entry name" value="FAD/NAD(P)-binding domain"/>
    <property type="match status" value="1"/>
</dbReference>
<sequence length="449" mass="48346">MSSNPRNVDVVVVGAGLAGLTAADELTRAGYTVIVLEGRDRIGGRVRDAEIAGVAVDAGATWVAPHHTALRELASRLDCQLVPQFNDGKGVISFGGSRKVEGLFAMAPWTVLDITRIMNALQALADKLPVSEPWKHPDAVSLDSVSLGEWAAVSNWALKNTGRFLTMFSLVHWGAPPEAVSLFNALRYIRNIGGVDVMLKVEGGDQQDRLLGTTHGLTRKFAATIGAEINLNSPVVRIETTGDRALVQTVRGAFEARYVIVSASPAHRATIEFSPPLPEQHYGLSRSWKLGALSKAFVAYDHPFWRDEGLSGSAVTDNGVGFLTFDVSPAPDGPGILMVFCDGRAFDGKDPSERRQLVLNQLEHLYGERAKQVIDYTDFAWGNDVFAAGGPNPAVEPKGWTNFGPFLKEPVGLVHWAGTETADEFSGTMNGAILSGRRAAHDVKIRLGL</sequence>
<reference evidence="6 7" key="1">
    <citation type="submission" date="2014-11" db="EMBL/GenBank/DDBJ databases">
        <title>Whole genome shotgun sequence of Sphingomonas parapaucimobilis NBRC 15100.</title>
        <authorList>
            <person name="Katano-Makiyama Y."/>
            <person name="Hosoyama A."/>
            <person name="Hashimoto M."/>
            <person name="Hosoyama Y."/>
            <person name="Noguchi M."/>
            <person name="Numata M."/>
            <person name="Tsuchikane K."/>
            <person name="Hirakata S."/>
            <person name="Uohara A."/>
            <person name="Shimodaira J."/>
            <person name="Ohji S."/>
            <person name="Ichikawa N."/>
            <person name="Kimura A."/>
            <person name="Yamazoe A."/>
            <person name="Fujita N."/>
        </authorList>
    </citation>
    <scope>NUCLEOTIDE SEQUENCE [LARGE SCALE GENOMIC DNA]</scope>
    <source>
        <strain evidence="6 7">NBRC 15100</strain>
    </source>
</reference>
<dbReference type="eggNOG" id="COG1231">
    <property type="taxonomic scope" value="Bacteria"/>
</dbReference>
<comment type="similarity">
    <text evidence="2">Belongs to the flavin monoamine oxidase family.</text>
</comment>
<dbReference type="InterPro" id="IPR002937">
    <property type="entry name" value="Amino_oxidase"/>
</dbReference>
<dbReference type="InterPro" id="IPR050703">
    <property type="entry name" value="Flavin_MAO"/>
</dbReference>
<feature type="domain" description="Amine oxidase" evidence="5">
    <location>
        <begin position="17"/>
        <end position="443"/>
    </location>
</feature>
<feature type="binding site" evidence="4">
    <location>
        <position position="420"/>
    </location>
    <ligand>
        <name>FAD</name>
        <dbReference type="ChEBI" id="CHEBI:57692"/>
    </ligand>
</feature>
<dbReference type="PANTHER" id="PTHR43563:SF1">
    <property type="entry name" value="AMINE OXIDASE [FLAVIN-CONTAINING] B"/>
    <property type="match status" value="1"/>
</dbReference>
<feature type="binding site" evidence="4">
    <location>
        <position position="235"/>
    </location>
    <ligand>
        <name>FAD</name>
        <dbReference type="ChEBI" id="CHEBI:57692"/>
    </ligand>
</feature>